<dbReference type="Pfam" id="PF01096">
    <property type="entry name" value="Zn_ribbon_TFIIS"/>
    <property type="match status" value="1"/>
</dbReference>
<dbReference type="SUPFAM" id="SSF57783">
    <property type="entry name" value="Zinc beta-ribbon"/>
    <property type="match status" value="1"/>
</dbReference>
<comment type="subcellular location">
    <subcellularLocation>
        <location evidence="1">Nucleus</location>
        <location evidence="1">Nucleolus</location>
    </subcellularLocation>
</comment>
<evidence type="ECO:0000256" key="2">
    <source>
        <dbReference type="ARBA" id="ARBA00022478"/>
    </source>
</evidence>
<dbReference type="GO" id="GO:0008270">
    <property type="term" value="F:zinc ion binding"/>
    <property type="evidence" value="ECO:0007669"/>
    <property type="project" value="UniProtKB-KW"/>
</dbReference>
<evidence type="ECO:0000256" key="9">
    <source>
        <dbReference type="PIRSR" id="PIRSR005586-2"/>
    </source>
</evidence>
<feature type="binding site" evidence="8">
    <location>
        <position position="37"/>
    </location>
    <ligand>
        <name>Zn(2+)</name>
        <dbReference type="ChEBI" id="CHEBI:29105"/>
        <label>1</label>
    </ligand>
</feature>
<evidence type="ECO:0000256" key="8">
    <source>
        <dbReference type="PIRSR" id="PIRSR005586-1"/>
    </source>
</evidence>
<evidence type="ECO:0000313" key="11">
    <source>
        <dbReference type="EMBL" id="CAE0251864.1"/>
    </source>
</evidence>
<feature type="domain" description="TFIIS-type" evidence="10">
    <location>
        <begin position="79"/>
        <end position="119"/>
    </location>
</feature>
<feature type="zinc finger region" description="C4-type" evidence="9">
    <location>
        <begin position="16"/>
        <end position="37"/>
    </location>
</feature>
<evidence type="ECO:0000256" key="7">
    <source>
        <dbReference type="PIRNR" id="PIRNR005586"/>
    </source>
</evidence>
<dbReference type="InterPro" id="IPR034004">
    <property type="entry name" value="Zn_ribbon_RPA12_C"/>
</dbReference>
<dbReference type="InterPro" id="IPR012164">
    <property type="entry name" value="Rpa12/Rpb9/Rpc10/TFS"/>
</dbReference>
<comment type="similarity">
    <text evidence="7">Belongs to the archaeal rpoM/eukaryotic RPA12/RPB9/RPC11 RNA polymerase family.</text>
</comment>
<dbReference type="Gene3D" id="2.20.25.10">
    <property type="match status" value="1"/>
</dbReference>
<keyword evidence="3 8" id="KW-0479">Metal-binding</keyword>
<dbReference type="SMART" id="SM00440">
    <property type="entry name" value="ZnF_C2C2"/>
    <property type="match status" value="1"/>
</dbReference>
<organism evidence="11">
    <name type="scientific">Palpitomonas bilix</name>
    <dbReference type="NCBI Taxonomy" id="652834"/>
    <lineage>
        <taxon>Eukaryota</taxon>
        <taxon>Eukaryota incertae sedis</taxon>
    </lineage>
</organism>
<dbReference type="CDD" id="cd10507">
    <property type="entry name" value="Zn-ribbon_RPA12"/>
    <property type="match status" value="1"/>
</dbReference>
<accession>A0A7S3G5Y4</accession>
<dbReference type="PANTHER" id="PTHR11239:SF14">
    <property type="entry name" value="DNA-DIRECTED RNA POLYMERASE I SUBUNIT RPA12"/>
    <property type="match status" value="1"/>
</dbReference>
<evidence type="ECO:0000259" key="10">
    <source>
        <dbReference type="PROSITE" id="PS51133"/>
    </source>
</evidence>
<feature type="binding site" evidence="8">
    <location>
        <position position="16"/>
    </location>
    <ligand>
        <name>Zn(2+)</name>
        <dbReference type="ChEBI" id="CHEBI:29105"/>
        <label>1</label>
    </ligand>
</feature>
<comment type="function">
    <text evidence="7">DNA-dependent RNA polymerase catalyzes the transcription of DNA into RNA using the four ribonucleoside triphosphates as substrates.</text>
</comment>
<evidence type="ECO:0000256" key="5">
    <source>
        <dbReference type="ARBA" id="ARBA00022833"/>
    </source>
</evidence>
<dbReference type="PIRSF" id="PIRSF005586">
    <property type="entry name" value="RNApol_RpoM"/>
    <property type="match status" value="1"/>
</dbReference>
<dbReference type="PROSITE" id="PS00466">
    <property type="entry name" value="ZF_TFIIS_1"/>
    <property type="match status" value="1"/>
</dbReference>
<evidence type="ECO:0000256" key="6">
    <source>
        <dbReference type="ARBA" id="ARBA00023242"/>
    </source>
</evidence>
<keyword evidence="5 8" id="KW-0862">Zinc</keyword>
<keyword evidence="2 7" id="KW-0240">DNA-directed RNA polymerase</keyword>
<dbReference type="GO" id="GO:0005736">
    <property type="term" value="C:RNA polymerase I complex"/>
    <property type="evidence" value="ECO:0007669"/>
    <property type="project" value="TreeGrafter"/>
</dbReference>
<name>A0A7S3G5Y4_9EUKA</name>
<sequence length="122" mass="13103">MPAFNLAPSVPAPCFCPTCGALVDLTLKKAEVTCNICLDAFDVQAIATSRENVTESKEAGAWLKKLENRDGEGDAAATVEEICPACGHNELSFKTAQLRSADEGQTIFYTCVKCKHQFSVNS</sequence>
<feature type="binding site" evidence="8">
    <location>
        <position position="34"/>
    </location>
    <ligand>
        <name>Zn(2+)</name>
        <dbReference type="ChEBI" id="CHEBI:29105"/>
        <label>1</label>
    </ligand>
</feature>
<feature type="binding site" evidence="8">
    <location>
        <position position="83"/>
    </location>
    <ligand>
        <name>Zn(2+)</name>
        <dbReference type="ChEBI" id="CHEBI:29105"/>
        <label>2</label>
    </ligand>
</feature>
<dbReference type="PROSITE" id="PS51133">
    <property type="entry name" value="ZF_TFIIS_2"/>
    <property type="match status" value="1"/>
</dbReference>
<dbReference type="GO" id="GO:0006363">
    <property type="term" value="P:termination of RNA polymerase I transcription"/>
    <property type="evidence" value="ECO:0007669"/>
    <property type="project" value="TreeGrafter"/>
</dbReference>
<feature type="binding site" evidence="8">
    <location>
        <position position="114"/>
    </location>
    <ligand>
        <name>Zn(2+)</name>
        <dbReference type="ChEBI" id="CHEBI:29105"/>
        <label>2</label>
    </ligand>
</feature>
<feature type="binding site" evidence="8">
    <location>
        <position position="86"/>
    </location>
    <ligand>
        <name>Zn(2+)</name>
        <dbReference type="ChEBI" id="CHEBI:29105"/>
        <label>2</label>
    </ligand>
</feature>
<dbReference type="GO" id="GO:0003899">
    <property type="term" value="F:DNA-directed RNA polymerase activity"/>
    <property type="evidence" value="ECO:0007669"/>
    <property type="project" value="InterPro"/>
</dbReference>
<feature type="binding site" evidence="8">
    <location>
        <position position="111"/>
    </location>
    <ligand>
        <name>Zn(2+)</name>
        <dbReference type="ChEBI" id="CHEBI:29105"/>
        <label>2</label>
    </ligand>
</feature>
<evidence type="ECO:0000256" key="3">
    <source>
        <dbReference type="ARBA" id="ARBA00022723"/>
    </source>
</evidence>
<dbReference type="GO" id="GO:0003676">
    <property type="term" value="F:nucleic acid binding"/>
    <property type="evidence" value="ECO:0007669"/>
    <property type="project" value="InterPro"/>
</dbReference>
<keyword evidence="6 7" id="KW-0539">Nucleus</keyword>
<dbReference type="EMBL" id="HBIB01021676">
    <property type="protein sequence ID" value="CAE0251864.1"/>
    <property type="molecule type" value="Transcribed_RNA"/>
</dbReference>
<proteinExistence type="inferred from homology"/>
<dbReference type="AlphaFoldDB" id="A0A7S3G5Y4"/>
<protein>
    <recommendedName>
        <fullName evidence="7">DNA-directed RNA polymerase subunit</fullName>
    </recommendedName>
</protein>
<gene>
    <name evidence="11" type="ORF">PBIL07802_LOCUS14089</name>
</gene>
<dbReference type="InterPro" id="IPR001222">
    <property type="entry name" value="Znf_TFIIS"/>
</dbReference>
<evidence type="ECO:0000256" key="4">
    <source>
        <dbReference type="ARBA" id="ARBA00022771"/>
    </source>
</evidence>
<evidence type="ECO:0000256" key="1">
    <source>
        <dbReference type="ARBA" id="ARBA00004604"/>
    </source>
</evidence>
<feature type="binding site" evidence="8">
    <location>
        <position position="19"/>
    </location>
    <ligand>
        <name>Zn(2+)</name>
        <dbReference type="ChEBI" id="CHEBI:29105"/>
        <label>1</label>
    </ligand>
</feature>
<keyword evidence="7" id="KW-0804">Transcription</keyword>
<dbReference type="PANTHER" id="PTHR11239">
    <property type="entry name" value="DNA-DIRECTED RNA POLYMERASE"/>
    <property type="match status" value="1"/>
</dbReference>
<keyword evidence="4 9" id="KW-0863">Zinc-finger</keyword>
<reference evidence="11" key="1">
    <citation type="submission" date="2021-01" db="EMBL/GenBank/DDBJ databases">
        <authorList>
            <person name="Corre E."/>
            <person name="Pelletier E."/>
            <person name="Niang G."/>
            <person name="Scheremetjew M."/>
            <person name="Finn R."/>
            <person name="Kale V."/>
            <person name="Holt S."/>
            <person name="Cochrane G."/>
            <person name="Meng A."/>
            <person name="Brown T."/>
            <person name="Cohen L."/>
        </authorList>
    </citation>
    <scope>NUCLEOTIDE SEQUENCE</scope>
    <source>
        <strain evidence="11">NIES-2562</strain>
    </source>
</reference>